<evidence type="ECO:0000256" key="1">
    <source>
        <dbReference type="SAM" id="MobiDB-lite"/>
    </source>
</evidence>
<reference evidence="2" key="1">
    <citation type="journal article" date="2014" name="Front. Microbiol.">
        <title>High frequency of phylogenetically diverse reductive dehalogenase-homologous genes in deep subseafloor sedimentary metagenomes.</title>
        <authorList>
            <person name="Kawai M."/>
            <person name="Futagami T."/>
            <person name="Toyoda A."/>
            <person name="Takaki Y."/>
            <person name="Nishi S."/>
            <person name="Hori S."/>
            <person name="Arai W."/>
            <person name="Tsubouchi T."/>
            <person name="Morono Y."/>
            <person name="Uchiyama I."/>
            <person name="Ito T."/>
            <person name="Fujiyama A."/>
            <person name="Inagaki F."/>
            <person name="Takami H."/>
        </authorList>
    </citation>
    <scope>NUCLEOTIDE SEQUENCE</scope>
    <source>
        <strain evidence="2">Expedition CK06-06</strain>
    </source>
</reference>
<protein>
    <submittedName>
        <fullName evidence="2">Uncharacterized protein</fullName>
    </submittedName>
</protein>
<feature type="non-terminal residue" evidence="2">
    <location>
        <position position="226"/>
    </location>
</feature>
<feature type="non-terminal residue" evidence="2">
    <location>
        <position position="1"/>
    </location>
</feature>
<feature type="region of interest" description="Disordered" evidence="1">
    <location>
        <begin position="33"/>
        <end position="69"/>
    </location>
</feature>
<accession>X1RBC7</accession>
<organism evidence="2">
    <name type="scientific">marine sediment metagenome</name>
    <dbReference type="NCBI Taxonomy" id="412755"/>
    <lineage>
        <taxon>unclassified sequences</taxon>
        <taxon>metagenomes</taxon>
        <taxon>ecological metagenomes</taxon>
    </lineage>
</organism>
<dbReference type="AlphaFoldDB" id="X1RBC7"/>
<feature type="compositionally biased region" description="Basic and acidic residues" evidence="1">
    <location>
        <begin position="60"/>
        <end position="69"/>
    </location>
</feature>
<evidence type="ECO:0000313" key="2">
    <source>
        <dbReference type="EMBL" id="GAI77868.1"/>
    </source>
</evidence>
<name>X1RBC7_9ZZZZ</name>
<proteinExistence type="predicted"/>
<sequence>ETRKAKTKLDEVLEEKEARAAIRYSAAEMEKMALESENEAARLRGEPPKHKTYGGEGMTEEERGKENERKQVLMEQARALIENGMEPRQVGQMLMGLTVTPATAGSPPTQGMGFDDVMKIVTLVVGKRETDELKGIIASLDKKVSELSKGGGGGATAYKPLSPMDYAKQQVEYINALKELGLITQTVARTETGEPLDVVREKNRHTEKIEEMKADREYKQDITKIA</sequence>
<feature type="compositionally biased region" description="Basic and acidic residues" evidence="1">
    <location>
        <begin position="33"/>
        <end position="49"/>
    </location>
</feature>
<dbReference type="EMBL" id="BARW01011885">
    <property type="protein sequence ID" value="GAI77868.1"/>
    <property type="molecule type" value="Genomic_DNA"/>
</dbReference>
<gene>
    <name evidence="2" type="ORF">S12H4_22690</name>
</gene>
<comment type="caution">
    <text evidence="2">The sequence shown here is derived from an EMBL/GenBank/DDBJ whole genome shotgun (WGS) entry which is preliminary data.</text>
</comment>